<dbReference type="SUPFAM" id="SSF52540">
    <property type="entry name" value="P-loop containing nucleoside triphosphate hydrolases"/>
    <property type="match status" value="2"/>
</dbReference>
<dbReference type="Gene3D" id="3.40.50.300">
    <property type="entry name" value="P-loop containing nucleotide triphosphate hydrolases"/>
    <property type="match status" value="2"/>
</dbReference>
<dbReference type="NCBIfam" id="NF041492">
    <property type="entry name" value="MobF"/>
    <property type="match status" value="1"/>
</dbReference>
<sequence length="994" mass="110324">MLALIRIAPLGQWSVRYYESTAVRGNETCGGLSEYYTERDTRAPVVFIAGDQDFAKETMGVEHGGGIDQDDVTRWFSEGISPAGPGVGKPRAGTPGWDVLLTVPKSVSLLAALSKDPAVSTVVMQCIVDATQDGLKYMHKHAGYTRVSNAIDQSKKDLQRLPALPFVTYFHHTARPLADGTCDPHMHIHMLLPGKVARQDGRMVTVDSQSMYHEAKASGMIIQKSLRDRMSATLGAEWGDVDPHTGIAELKGFDRDLIVEFSRRQTAIMDWAKEHPGRYMDGTAADEAADIEAAGSRWAKGEREWLDVGQKATRHKKLESLHYDELRERWQNDPRAEGFDANQFLGVVAAAAAKEGPGLAPEAGDVFALLGTVKNKWTRADMVEATVGLWGPGRGMEVVSLEEIEALVDDVIEQGCFQITEDPQSWHREGNLRFTDAITLTREAQVLEMCGVKAQHFEITVTRAWFEQQGLRADAARAMTELAMSRRLVNVLEAPAGSGKTTSLKALRERAESQGKRVVLASASRKALNEARKKEAASEFSTIASVRNRIAEDRLDWDRNTVVVIDEAAMTGDRDLFELLKAALAAHAKVILVGDSYQLQPVRAGGGLFRDLSEQLPWTQAFNYVWRQKDPEEKAMTLLMRDAQTESQMRKVAHWYSTHGRLAAGDQRSMADAVVRDYFDAVLEGHDVLVVADKWEKADALNMRIQNIYTLTFERELGYQLPAAPIGHNQEARLHDIIMTLENNWDIEVTADPSVTHIDGEVPIVTNADRWRVVGVHDDGSIDAQRLDDNARAVMPPEYAKSSITLGYVGTIHAAQGGNADVGLGFGDAETMHRVSAYPAMTRGIVMNKFYMGVKEAGESEHHAEKSDVEYEPRIYSDIEAQAMFHAILKRDDRESTALSDAEAALNALARGDAHENYARAFGGIDPYVAQLVHTRAERRTEWAVEYAQELAERDAWEQTVEQAQDRAHAIITQRERDRERGVSRDDDLGMEIG</sequence>
<dbReference type="Proteomes" id="UP001165663">
    <property type="component" value="Unassembled WGS sequence"/>
</dbReference>
<evidence type="ECO:0000259" key="2">
    <source>
        <dbReference type="Pfam" id="PF08751"/>
    </source>
</evidence>
<dbReference type="Gene3D" id="2.30.30.940">
    <property type="match status" value="1"/>
</dbReference>
<dbReference type="Pfam" id="PF08751">
    <property type="entry name" value="TrwC"/>
    <property type="match status" value="1"/>
</dbReference>
<evidence type="ECO:0000313" key="4">
    <source>
        <dbReference type="Proteomes" id="UP001165663"/>
    </source>
</evidence>
<reference evidence="3" key="1">
    <citation type="submission" date="2022-07" db="EMBL/GenBank/DDBJ databases">
        <title>Mycobacterium kiyosense sp. nov., scotochromogenic slow-glowing species isolated from respiratory specimens.</title>
        <authorList>
            <person name="Fukano H."/>
            <person name="Kazumi Y."/>
            <person name="Sakagami N."/>
            <person name="Ato M."/>
            <person name="Mitarai S."/>
            <person name="Hoshino Y."/>
        </authorList>
    </citation>
    <scope>NUCLEOTIDE SEQUENCE</scope>
    <source>
        <strain evidence="3">SRL2020-028</strain>
    </source>
</reference>
<name>A0AA37Q470_9MYCO</name>
<dbReference type="InterPro" id="IPR014862">
    <property type="entry name" value="TrwC"/>
</dbReference>
<feature type="region of interest" description="Disordered" evidence="1">
    <location>
        <begin position="973"/>
        <end position="994"/>
    </location>
</feature>
<dbReference type="InterPro" id="IPR027417">
    <property type="entry name" value="P-loop_NTPase"/>
</dbReference>
<feature type="domain" description="TrwC relaxase" evidence="2">
    <location>
        <begin position="15"/>
        <end position="333"/>
    </location>
</feature>
<accession>A0AA37Q470</accession>
<evidence type="ECO:0000313" key="3">
    <source>
        <dbReference type="EMBL" id="GLB86302.1"/>
    </source>
</evidence>
<dbReference type="AlphaFoldDB" id="A0AA37Q470"/>
<protein>
    <submittedName>
        <fullName evidence="3">TraA/ATP-dependent exoDNAse/relaxase</fullName>
    </submittedName>
</protein>
<dbReference type="EMBL" id="BRXE01000130">
    <property type="protein sequence ID" value="GLB86302.1"/>
    <property type="molecule type" value="Genomic_DNA"/>
</dbReference>
<dbReference type="Pfam" id="PF13604">
    <property type="entry name" value="AAA_30"/>
    <property type="match status" value="1"/>
</dbReference>
<dbReference type="SUPFAM" id="SSF55464">
    <property type="entry name" value="Origin of replication-binding domain, RBD-like"/>
    <property type="match status" value="1"/>
</dbReference>
<proteinExistence type="predicted"/>
<feature type="compositionally biased region" description="Basic and acidic residues" evidence="1">
    <location>
        <begin position="973"/>
        <end position="988"/>
    </location>
</feature>
<dbReference type="RefSeq" id="WP_084031214.1">
    <property type="nucleotide sequence ID" value="NZ_BRXE01000130.1"/>
</dbReference>
<comment type="caution">
    <text evidence="3">The sequence shown here is derived from an EMBL/GenBank/DDBJ whole genome shotgun (WGS) entry which is preliminary data.</text>
</comment>
<organism evidence="3 4">
    <name type="scientific">Mycobacterium kiyosense</name>
    <dbReference type="NCBI Taxonomy" id="2871094"/>
    <lineage>
        <taxon>Bacteria</taxon>
        <taxon>Bacillati</taxon>
        <taxon>Actinomycetota</taxon>
        <taxon>Actinomycetes</taxon>
        <taxon>Mycobacteriales</taxon>
        <taxon>Mycobacteriaceae</taxon>
        <taxon>Mycobacterium</taxon>
    </lineage>
</organism>
<gene>
    <name evidence="3" type="ORF">SRL2020028_55580</name>
</gene>
<evidence type="ECO:0000256" key="1">
    <source>
        <dbReference type="SAM" id="MobiDB-lite"/>
    </source>
</evidence>